<keyword evidence="2" id="KW-1185">Reference proteome</keyword>
<name>A0ABX8C6C6_9ACTN</name>
<dbReference type="InterPro" id="IPR032675">
    <property type="entry name" value="LRR_dom_sf"/>
</dbReference>
<sequence>MPNSHHVTEFAGLPVVEFPAVDTEEGGAAYTEDPPQSPEALAAAVADPGSVAWRLRVSSVYPAEDFRDYFARFLAAVDTGRIRALIVGGWGDFEEEPPSTVPRDALIAGADAFPELRALFFGEILQEEYEISWIHQSDLAPLVAAFPLLEELTVRGTGDPYLGEGKLEMALAEHTGLRTLVLQTGGLPGQVSREVAASPLPSLENLELWLGTENYRGDTTPDDLARVLSGEAFPELRYLGLRNAEDVDEWVPVLAQATVLASLDVLDLSLGILTDKGGRALIESASAFAGLRRLDLHHHYLSEDVQARIRAALPGVEVDLSEHREPYIHGGGEPYYYTAVAE</sequence>
<dbReference type="SUPFAM" id="SSF52047">
    <property type="entry name" value="RNI-like"/>
    <property type="match status" value="1"/>
</dbReference>
<dbReference type="Gene3D" id="3.80.10.10">
    <property type="entry name" value="Ribonuclease Inhibitor"/>
    <property type="match status" value="1"/>
</dbReference>
<dbReference type="EMBL" id="CP074132">
    <property type="protein sequence ID" value="QUX29883.1"/>
    <property type="molecule type" value="Genomic_DNA"/>
</dbReference>
<dbReference type="InterPro" id="IPR047722">
    <property type="entry name" value="STM4015-like"/>
</dbReference>
<dbReference type="Proteomes" id="UP000678016">
    <property type="component" value="Chromosome"/>
</dbReference>
<reference evidence="2" key="1">
    <citation type="submission" date="2021-05" db="EMBL/GenBank/DDBJ databases">
        <title>Direct Submission.</title>
        <authorList>
            <person name="Li K."/>
            <person name="Gao J."/>
        </authorList>
    </citation>
    <scope>NUCLEOTIDE SEQUENCE [LARGE SCALE GENOMIC DNA]</scope>
    <source>
        <strain evidence="2">HDS12</strain>
    </source>
</reference>
<gene>
    <name evidence="1" type="ORF">KGD83_04740</name>
</gene>
<evidence type="ECO:0000313" key="2">
    <source>
        <dbReference type="Proteomes" id="UP000678016"/>
    </source>
</evidence>
<evidence type="ECO:0000313" key="1">
    <source>
        <dbReference type="EMBL" id="QUX29883.1"/>
    </source>
</evidence>
<dbReference type="RefSeq" id="WP_212642703.1">
    <property type="nucleotide sequence ID" value="NZ_CP074132.1"/>
</dbReference>
<accession>A0ABX8C6C6</accession>
<protein>
    <submittedName>
        <fullName evidence="1">STM4015 family protein</fullName>
    </submittedName>
</protein>
<proteinExistence type="predicted"/>
<organism evidence="1 2">
    <name type="scientific">Nocardiopsis akebiae</name>
    <dbReference type="NCBI Taxonomy" id="2831968"/>
    <lineage>
        <taxon>Bacteria</taxon>
        <taxon>Bacillati</taxon>
        <taxon>Actinomycetota</taxon>
        <taxon>Actinomycetes</taxon>
        <taxon>Streptosporangiales</taxon>
        <taxon>Nocardiopsidaceae</taxon>
        <taxon>Nocardiopsis</taxon>
    </lineage>
</organism>
<dbReference type="NCBIfam" id="NF038076">
    <property type="entry name" value="fam_STM4015"/>
    <property type="match status" value="1"/>
</dbReference>